<keyword evidence="8" id="KW-0482">Metalloprotease</keyword>
<dbReference type="PROSITE" id="PS00758">
    <property type="entry name" value="ARGE_DAPE_CPG2_1"/>
    <property type="match status" value="1"/>
</dbReference>
<feature type="domain" description="Peptidase M20 dimerisation" evidence="9">
    <location>
        <begin position="253"/>
        <end position="359"/>
    </location>
</feature>
<keyword evidence="11" id="KW-1185">Reference proteome</keyword>
<dbReference type="GO" id="GO:0016805">
    <property type="term" value="F:dipeptidase activity"/>
    <property type="evidence" value="ECO:0007669"/>
    <property type="project" value="UniProtKB-KW"/>
</dbReference>
<keyword evidence="3" id="KW-0645">Protease</keyword>
<dbReference type="GO" id="GO:0006508">
    <property type="term" value="P:proteolysis"/>
    <property type="evidence" value="ECO:0007669"/>
    <property type="project" value="UniProtKB-KW"/>
</dbReference>
<dbReference type="SUPFAM" id="SSF55031">
    <property type="entry name" value="Bacterial exopeptidase dimerisation domain"/>
    <property type="match status" value="1"/>
</dbReference>
<evidence type="ECO:0000256" key="6">
    <source>
        <dbReference type="ARBA" id="ARBA00022833"/>
    </source>
</evidence>
<evidence type="ECO:0000256" key="8">
    <source>
        <dbReference type="ARBA" id="ARBA00023049"/>
    </source>
</evidence>
<dbReference type="Pfam" id="PF07687">
    <property type="entry name" value="M20_dimer"/>
    <property type="match status" value="1"/>
</dbReference>
<dbReference type="PANTHER" id="PTHR43808">
    <property type="entry name" value="ACETYLORNITHINE DEACETYLASE"/>
    <property type="match status" value="1"/>
</dbReference>
<dbReference type="InterPro" id="IPR050072">
    <property type="entry name" value="Peptidase_M20A"/>
</dbReference>
<dbReference type="CDD" id="cd03888">
    <property type="entry name" value="M20_PepV"/>
    <property type="match status" value="1"/>
</dbReference>
<dbReference type="Gene3D" id="3.30.70.360">
    <property type="match status" value="2"/>
</dbReference>
<evidence type="ECO:0000259" key="9">
    <source>
        <dbReference type="Pfam" id="PF07687"/>
    </source>
</evidence>
<dbReference type="GO" id="GO:0008237">
    <property type="term" value="F:metallopeptidase activity"/>
    <property type="evidence" value="ECO:0007669"/>
    <property type="project" value="UniProtKB-KW"/>
</dbReference>
<dbReference type="GO" id="GO:0008777">
    <property type="term" value="F:acetylornithine deacetylase activity"/>
    <property type="evidence" value="ECO:0007669"/>
    <property type="project" value="TreeGrafter"/>
</dbReference>
<reference evidence="10 11" key="1">
    <citation type="submission" date="2020-04" db="EMBL/GenBank/DDBJ databases">
        <title>Genomic insights into acetone-butanol-ethanol (ABE) fermentation by sequencing solventogenic clostridia strains.</title>
        <authorList>
            <person name="Brown S."/>
        </authorList>
    </citation>
    <scope>NUCLEOTIDE SEQUENCE [LARGE SCALE GENOMIC DNA]</scope>
    <source>
        <strain evidence="10 11">DJ011</strain>
    </source>
</reference>
<evidence type="ECO:0000313" key="10">
    <source>
        <dbReference type="EMBL" id="MBC2399072.1"/>
    </source>
</evidence>
<dbReference type="PROSITE" id="PS00759">
    <property type="entry name" value="ARGE_DAPE_CPG2_2"/>
    <property type="match status" value="1"/>
</dbReference>
<sequence>MMLDKKILEMKEEIIKSVQESVKIKSVEEEAKEGMPFGEGVHKALQNCLNLSKSLGFKTVNVDNMIGYAEYGEGDEMVAVLGHLDVVPEGDGWTYPPYAAEIHEGKIYGRGTTDDKGPTIGALYALKAIKDLNLPLKRRVRVIFGLNEETGSNCVKHYVEKGEEIPVAGFTPDSEYPIINAEKGIVTCKYKRSLNTEGDIILKSIRGGIAPNVVPDYSEAVVYVDNNKLEHILELAKDINGIKIERKEDSILIKSFGISAHGSTPQKGKNAISHLLLFLGKLDFKGDIKEFIDFMNEYIGFDLEGRKLGIYLEDDISGKFIFNLGTIWGNEEEISIEINMRYPVTKKYEDFIDNFKEKIDLGKMKEVYMRHKKSLYVPADTEFIKKLQKVYEEKMGEKAELIAIGGGTYAKAMENIVAFGPVFRGQPKVEHQPDEYIEIDSLIKNVQIMGAAIYELAK</sequence>
<keyword evidence="7" id="KW-0224">Dipeptidase</keyword>
<evidence type="ECO:0000256" key="7">
    <source>
        <dbReference type="ARBA" id="ARBA00022997"/>
    </source>
</evidence>
<dbReference type="InterPro" id="IPR002933">
    <property type="entry name" value="Peptidase_M20"/>
</dbReference>
<dbReference type="AlphaFoldDB" id="A0A923J1E0"/>
<accession>A0A923J1E0</accession>
<dbReference type="RefSeq" id="WP_035150488.1">
    <property type="nucleotide sequence ID" value="NZ_JAAZWO010000021.1"/>
</dbReference>
<comment type="similarity">
    <text evidence="2">Belongs to the peptidase M20A family.</text>
</comment>
<dbReference type="InterPro" id="IPR011650">
    <property type="entry name" value="Peptidase_M20_dimer"/>
</dbReference>
<name>A0A923J1E0_CLOTT</name>
<proteinExistence type="inferred from homology"/>
<evidence type="ECO:0000256" key="3">
    <source>
        <dbReference type="ARBA" id="ARBA00022670"/>
    </source>
</evidence>
<evidence type="ECO:0000256" key="2">
    <source>
        <dbReference type="ARBA" id="ARBA00006247"/>
    </source>
</evidence>
<dbReference type="NCBIfam" id="TIGR01887">
    <property type="entry name" value="dipeptidaselike"/>
    <property type="match status" value="1"/>
</dbReference>
<dbReference type="Gene3D" id="3.40.630.10">
    <property type="entry name" value="Zn peptidases"/>
    <property type="match status" value="1"/>
</dbReference>
<dbReference type="InterPro" id="IPR036264">
    <property type="entry name" value="Bact_exopeptidase_dim_dom"/>
</dbReference>
<keyword evidence="4" id="KW-0479">Metal-binding</keyword>
<dbReference type="GO" id="GO:0006526">
    <property type="term" value="P:L-arginine biosynthetic process"/>
    <property type="evidence" value="ECO:0007669"/>
    <property type="project" value="TreeGrafter"/>
</dbReference>
<dbReference type="InterPro" id="IPR010964">
    <property type="entry name" value="M20A_pepV-rel"/>
</dbReference>
<evidence type="ECO:0000256" key="4">
    <source>
        <dbReference type="ARBA" id="ARBA00022723"/>
    </source>
</evidence>
<organism evidence="10 11">
    <name type="scientific">Clostridium tetanomorphum</name>
    <dbReference type="NCBI Taxonomy" id="1553"/>
    <lineage>
        <taxon>Bacteria</taxon>
        <taxon>Bacillati</taxon>
        <taxon>Bacillota</taxon>
        <taxon>Clostridia</taxon>
        <taxon>Eubacteriales</taxon>
        <taxon>Clostridiaceae</taxon>
        <taxon>Clostridium</taxon>
    </lineage>
</organism>
<keyword evidence="5" id="KW-0378">Hydrolase</keyword>
<dbReference type="Pfam" id="PF01546">
    <property type="entry name" value="Peptidase_M20"/>
    <property type="match status" value="1"/>
</dbReference>
<protein>
    <submittedName>
        <fullName evidence="10">Dipeptidase PepV</fullName>
    </submittedName>
</protein>
<dbReference type="NCBIfam" id="NF005591">
    <property type="entry name" value="PRK07318.1"/>
    <property type="match status" value="1"/>
</dbReference>
<evidence type="ECO:0000256" key="1">
    <source>
        <dbReference type="ARBA" id="ARBA00001947"/>
    </source>
</evidence>
<dbReference type="InterPro" id="IPR001261">
    <property type="entry name" value="ArgE/DapE_CS"/>
</dbReference>
<evidence type="ECO:0000313" key="11">
    <source>
        <dbReference type="Proteomes" id="UP000563151"/>
    </source>
</evidence>
<gene>
    <name evidence="10" type="primary">pepV</name>
    <name evidence="10" type="ORF">HGG79_15005</name>
</gene>
<keyword evidence="6" id="KW-0862">Zinc</keyword>
<comment type="cofactor">
    <cofactor evidence="1">
        <name>Zn(2+)</name>
        <dbReference type="ChEBI" id="CHEBI:29105"/>
    </cofactor>
</comment>
<dbReference type="GO" id="GO:0008270">
    <property type="term" value="F:zinc ion binding"/>
    <property type="evidence" value="ECO:0007669"/>
    <property type="project" value="InterPro"/>
</dbReference>
<dbReference type="PANTHER" id="PTHR43808:SF31">
    <property type="entry name" value="N-ACETYL-L-CITRULLINE DEACETYLASE"/>
    <property type="match status" value="1"/>
</dbReference>
<evidence type="ECO:0000256" key="5">
    <source>
        <dbReference type="ARBA" id="ARBA00022801"/>
    </source>
</evidence>
<comment type="caution">
    <text evidence="10">The sequence shown here is derived from an EMBL/GenBank/DDBJ whole genome shotgun (WGS) entry which is preliminary data.</text>
</comment>
<dbReference type="SUPFAM" id="SSF53187">
    <property type="entry name" value="Zn-dependent exopeptidases"/>
    <property type="match status" value="1"/>
</dbReference>
<dbReference type="EMBL" id="JAAZWO010000021">
    <property type="protein sequence ID" value="MBC2399072.1"/>
    <property type="molecule type" value="Genomic_DNA"/>
</dbReference>
<dbReference type="Proteomes" id="UP000563151">
    <property type="component" value="Unassembled WGS sequence"/>
</dbReference>